<feature type="compositionally biased region" description="Basic and acidic residues" evidence="1">
    <location>
        <begin position="57"/>
        <end position="71"/>
    </location>
</feature>
<accession>A0AAV7PTT4</accession>
<feature type="region of interest" description="Disordered" evidence="1">
    <location>
        <begin position="1"/>
        <end position="141"/>
    </location>
</feature>
<proteinExistence type="predicted"/>
<dbReference type="AlphaFoldDB" id="A0AAV7PTT4"/>
<keyword evidence="3" id="KW-1185">Reference proteome</keyword>
<protein>
    <submittedName>
        <fullName evidence="2">Uncharacterized protein</fullName>
    </submittedName>
</protein>
<feature type="compositionally biased region" description="Basic residues" evidence="1">
    <location>
        <begin position="42"/>
        <end position="53"/>
    </location>
</feature>
<organism evidence="2 3">
    <name type="scientific">Pleurodeles waltl</name>
    <name type="common">Iberian ribbed newt</name>
    <dbReference type="NCBI Taxonomy" id="8319"/>
    <lineage>
        <taxon>Eukaryota</taxon>
        <taxon>Metazoa</taxon>
        <taxon>Chordata</taxon>
        <taxon>Craniata</taxon>
        <taxon>Vertebrata</taxon>
        <taxon>Euteleostomi</taxon>
        <taxon>Amphibia</taxon>
        <taxon>Batrachia</taxon>
        <taxon>Caudata</taxon>
        <taxon>Salamandroidea</taxon>
        <taxon>Salamandridae</taxon>
        <taxon>Pleurodelinae</taxon>
        <taxon>Pleurodeles</taxon>
    </lineage>
</organism>
<dbReference type="Proteomes" id="UP001066276">
    <property type="component" value="Chromosome 7"/>
</dbReference>
<dbReference type="EMBL" id="JANPWB010000011">
    <property type="protein sequence ID" value="KAJ1131633.1"/>
    <property type="molecule type" value="Genomic_DNA"/>
</dbReference>
<comment type="caution">
    <text evidence="2">The sequence shown here is derived from an EMBL/GenBank/DDBJ whole genome shotgun (WGS) entry which is preliminary data.</text>
</comment>
<evidence type="ECO:0000313" key="2">
    <source>
        <dbReference type="EMBL" id="KAJ1131633.1"/>
    </source>
</evidence>
<evidence type="ECO:0000256" key="1">
    <source>
        <dbReference type="SAM" id="MobiDB-lite"/>
    </source>
</evidence>
<gene>
    <name evidence="2" type="ORF">NDU88_009968</name>
</gene>
<feature type="compositionally biased region" description="Basic and acidic residues" evidence="1">
    <location>
        <begin position="84"/>
        <end position="102"/>
    </location>
</feature>
<reference evidence="2" key="1">
    <citation type="journal article" date="2022" name="bioRxiv">
        <title>Sequencing and chromosome-scale assembly of the giantPleurodeles waltlgenome.</title>
        <authorList>
            <person name="Brown T."/>
            <person name="Elewa A."/>
            <person name="Iarovenko S."/>
            <person name="Subramanian E."/>
            <person name="Araus A.J."/>
            <person name="Petzold A."/>
            <person name="Susuki M."/>
            <person name="Suzuki K.-i.T."/>
            <person name="Hayashi T."/>
            <person name="Toyoda A."/>
            <person name="Oliveira C."/>
            <person name="Osipova E."/>
            <person name="Leigh N.D."/>
            <person name="Simon A."/>
            <person name="Yun M.H."/>
        </authorList>
    </citation>
    <scope>NUCLEOTIDE SEQUENCE</scope>
    <source>
        <strain evidence="2">20211129_DDA</strain>
        <tissue evidence="2">Liver</tissue>
    </source>
</reference>
<feature type="compositionally biased region" description="Basic and acidic residues" evidence="1">
    <location>
        <begin position="1"/>
        <end position="18"/>
    </location>
</feature>
<sequence length="141" mass="15767">MTKKREPGTTKGQQEEQRKKHMPSKLGSRKGRQGTTKEQKNKSKRAWHRKHTTQGHPMEKTPESSRHDHPGRVSRKVPPAKTDPILHREKPATWKPEPEETRVTGAPTEASQILPEGEGPVVAPGEAGTRHLGKAQCKNSK</sequence>
<name>A0AAV7PTT4_PLEWA</name>
<feature type="compositionally biased region" description="Basic residues" evidence="1">
    <location>
        <begin position="19"/>
        <end position="32"/>
    </location>
</feature>
<evidence type="ECO:0000313" key="3">
    <source>
        <dbReference type="Proteomes" id="UP001066276"/>
    </source>
</evidence>